<proteinExistence type="predicted"/>
<comment type="caution">
    <text evidence="1">The sequence shown here is derived from an EMBL/GenBank/DDBJ whole genome shotgun (WGS) entry which is preliminary data.</text>
</comment>
<protein>
    <submittedName>
        <fullName evidence="1">G5246 protein</fullName>
    </submittedName>
</protein>
<dbReference type="Proteomes" id="UP001497392">
    <property type="component" value="Unassembled WGS sequence"/>
</dbReference>
<evidence type="ECO:0000313" key="2">
    <source>
        <dbReference type="Proteomes" id="UP001497392"/>
    </source>
</evidence>
<keyword evidence="2" id="KW-1185">Reference proteome</keyword>
<organism evidence="1 2">
    <name type="scientific">Coccomyxa viridis</name>
    <dbReference type="NCBI Taxonomy" id="1274662"/>
    <lineage>
        <taxon>Eukaryota</taxon>
        <taxon>Viridiplantae</taxon>
        <taxon>Chlorophyta</taxon>
        <taxon>core chlorophytes</taxon>
        <taxon>Trebouxiophyceae</taxon>
        <taxon>Trebouxiophyceae incertae sedis</taxon>
        <taxon>Coccomyxaceae</taxon>
        <taxon>Coccomyxa</taxon>
    </lineage>
</organism>
<reference evidence="1 2" key="1">
    <citation type="submission" date="2024-06" db="EMBL/GenBank/DDBJ databases">
        <authorList>
            <person name="Kraege A."/>
            <person name="Thomma B."/>
        </authorList>
    </citation>
    <scope>NUCLEOTIDE SEQUENCE [LARGE SCALE GENOMIC DNA]</scope>
</reference>
<evidence type="ECO:0000313" key="1">
    <source>
        <dbReference type="EMBL" id="CAL5222824.1"/>
    </source>
</evidence>
<sequence>MRGTLPLVCKRWKGTIYDAKGSAFFRHITLNYECERQLANGGDWQPGDRQYALSVWAIARWIHKNVERGNIIYPLKFDATSSDRKGEGTVKGVDVFLAIMGEKLQGLGLDGQTGLLDDFNFSSLWAEAAALQSFKQESGPVRPPGGTEDLA</sequence>
<accession>A0ABP1FUL2</accession>
<gene>
    <name evidence="1" type="primary">g5246</name>
    <name evidence="1" type="ORF">VP750_LOCUS4483</name>
</gene>
<dbReference type="EMBL" id="CAXHTA020000007">
    <property type="protein sequence ID" value="CAL5222824.1"/>
    <property type="molecule type" value="Genomic_DNA"/>
</dbReference>
<name>A0ABP1FUL2_9CHLO</name>